<evidence type="ECO:0000313" key="2">
    <source>
        <dbReference type="Proteomes" id="UP000693970"/>
    </source>
</evidence>
<protein>
    <submittedName>
        <fullName evidence="1">Uncharacterized protein</fullName>
    </submittedName>
</protein>
<sequence>MNRSDVYWVMMTFDPHVGTPLLSLHAAVNDREAKIELEQQGCRSFTLSGVTRTEQTDAVQKLLVIFLSESAEEMWLLLMHPEALSCDVTFGTDNTKKHPFTLAR</sequence>
<dbReference type="AlphaFoldDB" id="A0A9K3KSK7"/>
<dbReference type="Proteomes" id="UP000693970">
    <property type="component" value="Unassembled WGS sequence"/>
</dbReference>
<keyword evidence="2" id="KW-1185">Reference proteome</keyword>
<proteinExistence type="predicted"/>
<organism evidence="1 2">
    <name type="scientific">Nitzschia inconspicua</name>
    <dbReference type="NCBI Taxonomy" id="303405"/>
    <lineage>
        <taxon>Eukaryota</taxon>
        <taxon>Sar</taxon>
        <taxon>Stramenopiles</taxon>
        <taxon>Ochrophyta</taxon>
        <taxon>Bacillariophyta</taxon>
        <taxon>Bacillariophyceae</taxon>
        <taxon>Bacillariophycidae</taxon>
        <taxon>Bacillariales</taxon>
        <taxon>Bacillariaceae</taxon>
        <taxon>Nitzschia</taxon>
    </lineage>
</organism>
<comment type="caution">
    <text evidence="1">The sequence shown here is derived from an EMBL/GenBank/DDBJ whole genome shotgun (WGS) entry which is preliminary data.</text>
</comment>
<dbReference type="EMBL" id="JAGRRH010000020">
    <property type="protein sequence ID" value="KAG7348534.1"/>
    <property type="molecule type" value="Genomic_DNA"/>
</dbReference>
<reference evidence="1" key="2">
    <citation type="submission" date="2021-04" db="EMBL/GenBank/DDBJ databases">
        <authorList>
            <person name="Podell S."/>
        </authorList>
    </citation>
    <scope>NUCLEOTIDE SEQUENCE</scope>
    <source>
        <strain evidence="1">Hildebrandi</strain>
    </source>
</reference>
<evidence type="ECO:0000313" key="1">
    <source>
        <dbReference type="EMBL" id="KAG7348534.1"/>
    </source>
</evidence>
<accession>A0A9K3KSK7</accession>
<reference evidence="1" key="1">
    <citation type="journal article" date="2021" name="Sci. Rep.">
        <title>Diploid genomic architecture of Nitzschia inconspicua, an elite biomass production diatom.</title>
        <authorList>
            <person name="Oliver A."/>
            <person name="Podell S."/>
            <person name="Pinowska A."/>
            <person name="Traller J.C."/>
            <person name="Smith S.R."/>
            <person name="McClure R."/>
            <person name="Beliaev A."/>
            <person name="Bohutskyi P."/>
            <person name="Hill E.A."/>
            <person name="Rabines A."/>
            <person name="Zheng H."/>
            <person name="Allen L.Z."/>
            <person name="Kuo A."/>
            <person name="Grigoriev I.V."/>
            <person name="Allen A.E."/>
            <person name="Hazlebeck D."/>
            <person name="Allen E.E."/>
        </authorList>
    </citation>
    <scope>NUCLEOTIDE SEQUENCE</scope>
    <source>
        <strain evidence="1">Hildebrandi</strain>
    </source>
</reference>
<name>A0A9K3KSK7_9STRA</name>
<gene>
    <name evidence="1" type="ORF">IV203_017239</name>
</gene>